<reference evidence="3" key="1">
    <citation type="submission" date="2018-11" db="EMBL/GenBank/DDBJ databases">
        <title>Complete genome sequence of Paenibacillus sp. ML311-T8.</title>
        <authorList>
            <person name="Nam Y.-D."/>
            <person name="Kang J."/>
            <person name="Chung W.-H."/>
            <person name="Park Y.S."/>
        </authorList>
    </citation>
    <scope>NUCLEOTIDE SEQUENCE [LARGE SCALE GENOMIC DNA]</scope>
    <source>
        <strain evidence="3">ML311-T8</strain>
    </source>
</reference>
<protein>
    <submittedName>
        <fullName evidence="2">Uncharacterized protein</fullName>
    </submittedName>
</protein>
<evidence type="ECO:0000313" key="3">
    <source>
        <dbReference type="Proteomes" id="UP000426246"/>
    </source>
</evidence>
<feature type="signal peptide" evidence="1">
    <location>
        <begin position="1"/>
        <end position="21"/>
    </location>
</feature>
<organism evidence="2 3">
    <name type="scientific">Paenibacillus psychroresistens</name>
    <dbReference type="NCBI Taxonomy" id="1778678"/>
    <lineage>
        <taxon>Bacteria</taxon>
        <taxon>Bacillati</taxon>
        <taxon>Bacillota</taxon>
        <taxon>Bacilli</taxon>
        <taxon>Bacillales</taxon>
        <taxon>Paenibacillaceae</taxon>
        <taxon>Paenibacillus</taxon>
    </lineage>
</organism>
<dbReference type="AlphaFoldDB" id="A0A6B8RVJ3"/>
<dbReference type="KEGG" id="ppsc:EHS13_33630"/>
<evidence type="ECO:0000256" key="1">
    <source>
        <dbReference type="SAM" id="SignalP"/>
    </source>
</evidence>
<keyword evidence="3" id="KW-1185">Reference proteome</keyword>
<dbReference type="InterPro" id="IPR011659">
    <property type="entry name" value="WD40"/>
</dbReference>
<sequence>MGGIILYKLLLLLFLSCTLLAGCSDSEHSTYDSSEPIKEAKIFAKGLISEDLVAAPRFSPDGKTLFFHKPDRLSGHYQIFVSYYIDDAWTKPELPEFAISEASEGDMYFTPDGTKLFFVSNRESGFPERQWNYGLWVVDRTATGWGKPTYLSDAVNSYNDNIAYPTVASNGNLYFLTSEGINLSRFIDGKYQPREVLKLAEITPEQIFIPYIAHDESYLIQTGLEPSSEAPMFIRYNRNGVWSKPKQLSSKLIGGRFAFVSPDGQYLFFSKDDGIYQIEMSETGIEGT</sequence>
<keyword evidence="1" id="KW-0732">Signal</keyword>
<dbReference type="Pfam" id="PF07676">
    <property type="entry name" value="PD40"/>
    <property type="match status" value="2"/>
</dbReference>
<proteinExistence type="predicted"/>
<dbReference type="InterPro" id="IPR011042">
    <property type="entry name" value="6-blade_b-propeller_TolB-like"/>
</dbReference>
<dbReference type="EMBL" id="CP034235">
    <property type="protein sequence ID" value="QGQ99453.1"/>
    <property type="molecule type" value="Genomic_DNA"/>
</dbReference>
<evidence type="ECO:0000313" key="2">
    <source>
        <dbReference type="EMBL" id="QGQ99453.1"/>
    </source>
</evidence>
<feature type="chain" id="PRO_5038961830" evidence="1">
    <location>
        <begin position="22"/>
        <end position="288"/>
    </location>
</feature>
<gene>
    <name evidence="2" type="ORF">EHS13_33630</name>
</gene>
<dbReference type="Proteomes" id="UP000426246">
    <property type="component" value="Chromosome"/>
</dbReference>
<name>A0A6B8RVJ3_9BACL</name>
<dbReference type="Gene3D" id="2.120.10.30">
    <property type="entry name" value="TolB, C-terminal domain"/>
    <property type="match status" value="1"/>
</dbReference>
<accession>A0A6B8RVJ3</accession>
<dbReference type="SUPFAM" id="SSF50993">
    <property type="entry name" value="Peptidase/esterase 'gauge' domain"/>
    <property type="match status" value="1"/>
</dbReference>